<accession>A0ABD1C7K6</accession>
<evidence type="ECO:0000259" key="1">
    <source>
        <dbReference type="Pfam" id="PF14111"/>
    </source>
</evidence>
<evidence type="ECO:0000313" key="2">
    <source>
        <dbReference type="EMBL" id="KAL1225415.1"/>
    </source>
</evidence>
<dbReference type="PANTHER" id="PTHR31286">
    <property type="entry name" value="GLYCINE-RICH CELL WALL STRUCTURAL PROTEIN 1.8-LIKE"/>
    <property type="match status" value="1"/>
</dbReference>
<dbReference type="Pfam" id="PF14111">
    <property type="entry name" value="DUF4283"/>
    <property type="match status" value="1"/>
</dbReference>
<feature type="domain" description="DUF4283" evidence="1">
    <location>
        <begin position="34"/>
        <end position="112"/>
    </location>
</feature>
<dbReference type="EMBL" id="JBANAX010000031">
    <property type="protein sequence ID" value="KAL1225415.1"/>
    <property type="molecule type" value="Genomic_DNA"/>
</dbReference>
<dbReference type="PANTHER" id="PTHR31286:SF178">
    <property type="entry name" value="DUF4283 DOMAIN-CONTAINING PROTEIN"/>
    <property type="match status" value="1"/>
</dbReference>
<comment type="caution">
    <text evidence="2">The sequence shown here is derived from an EMBL/GenBank/DDBJ whole genome shotgun (WGS) entry which is preliminary data.</text>
</comment>
<sequence>MSSSIDRALMAMSIGDEDSGPLDMPDLPEYCSSENNILSIIGRVLNPEKQKISNLILDMPRKWKLYDRVRGIALSQEKFQFIFKCKQDMEMILEKEVHTYNEWTLVLERWVEHPPSDYLQHILVWVHMRNIPVNHYNVPAITWFGELLGHVEEVILDTKRSHRQDFVRVKLKFDVSRPLLRVKVVNLPKK</sequence>
<dbReference type="InterPro" id="IPR040256">
    <property type="entry name" value="At4g02000-like"/>
</dbReference>
<dbReference type="InterPro" id="IPR025558">
    <property type="entry name" value="DUF4283"/>
</dbReference>
<proteinExistence type="predicted"/>
<organism evidence="2 3">
    <name type="scientific">Cardamine amara subsp. amara</name>
    <dbReference type="NCBI Taxonomy" id="228776"/>
    <lineage>
        <taxon>Eukaryota</taxon>
        <taxon>Viridiplantae</taxon>
        <taxon>Streptophyta</taxon>
        <taxon>Embryophyta</taxon>
        <taxon>Tracheophyta</taxon>
        <taxon>Spermatophyta</taxon>
        <taxon>Magnoliopsida</taxon>
        <taxon>eudicotyledons</taxon>
        <taxon>Gunneridae</taxon>
        <taxon>Pentapetalae</taxon>
        <taxon>rosids</taxon>
        <taxon>malvids</taxon>
        <taxon>Brassicales</taxon>
        <taxon>Brassicaceae</taxon>
        <taxon>Cardamineae</taxon>
        <taxon>Cardamine</taxon>
    </lineage>
</organism>
<protein>
    <recommendedName>
        <fullName evidence="1">DUF4283 domain-containing protein</fullName>
    </recommendedName>
</protein>
<reference evidence="2 3" key="1">
    <citation type="submission" date="2024-04" db="EMBL/GenBank/DDBJ databases">
        <title>Genome assembly C_amara_ONT_v2.</title>
        <authorList>
            <person name="Yant L."/>
            <person name="Moore C."/>
            <person name="Slenker M."/>
        </authorList>
    </citation>
    <scope>NUCLEOTIDE SEQUENCE [LARGE SCALE GENOMIC DNA]</scope>
    <source>
        <tissue evidence="2">Leaf</tissue>
    </source>
</reference>
<evidence type="ECO:0000313" key="3">
    <source>
        <dbReference type="Proteomes" id="UP001558713"/>
    </source>
</evidence>
<dbReference type="Proteomes" id="UP001558713">
    <property type="component" value="Unassembled WGS sequence"/>
</dbReference>
<name>A0ABD1C7K6_CARAN</name>
<gene>
    <name evidence="2" type="ORF">V5N11_009068</name>
</gene>
<keyword evidence="3" id="KW-1185">Reference proteome</keyword>
<dbReference type="AlphaFoldDB" id="A0ABD1C7K6"/>